<comment type="caution">
    <text evidence="1">The sequence shown here is derived from an EMBL/GenBank/DDBJ whole genome shotgun (WGS) entry which is preliminary data.</text>
</comment>
<keyword evidence="2" id="KW-1185">Reference proteome</keyword>
<name>M3UIV3_GORML</name>
<dbReference type="AlphaFoldDB" id="M3UIV3"/>
<proteinExistence type="predicted"/>
<dbReference type="EMBL" id="BAOP01000010">
    <property type="protein sequence ID" value="GAC79415.1"/>
    <property type="molecule type" value="Genomic_DNA"/>
</dbReference>
<dbReference type="STRING" id="410332.SAMN04488550_2242"/>
<protein>
    <recommendedName>
        <fullName evidence="3">Serine/threonine protein kinase</fullName>
    </recommendedName>
</protein>
<gene>
    <name evidence="1" type="ORF">GM1_010_00030</name>
</gene>
<sequence length="265" mass="27972">MTTSSISTMRAWPVSALAVWAAARDASRCAPDDVLHTLHDYAQAHEVDGPSDDVHTGDVLELLDLVAANAHVAVRMPAAGDAQGLPPGTVMDSAMTTREVLLIDDRPAGSDGPTLALGLIARGTPERCRWELNRLTTAVAVDRLSSDLPLGELEYNLREAVGEAAQIIAGLSGARPSTPADLRDALAAMTEARRLDLPPHDNPRVDRVLAAAAQIDAIVQLAGVGALGVSGAQSTVADDRLRRLTSLTRTARTAAINTLITDYRR</sequence>
<evidence type="ECO:0000313" key="2">
    <source>
        <dbReference type="Proteomes" id="UP000035009"/>
    </source>
</evidence>
<reference evidence="1 2" key="1">
    <citation type="submission" date="2013-02" db="EMBL/GenBank/DDBJ databases">
        <title>Whole genome shotgun sequence of Gordonia malaquae NBRC 108250.</title>
        <authorList>
            <person name="Yoshida I."/>
            <person name="Hosoyama A."/>
            <person name="Tsuchikane K."/>
            <person name="Ando Y."/>
            <person name="Baba S."/>
            <person name="Ohji S."/>
            <person name="Hamada M."/>
            <person name="Tamura T."/>
            <person name="Yamazoe A."/>
            <person name="Yamazaki S."/>
            <person name="Fujita N."/>
        </authorList>
    </citation>
    <scope>NUCLEOTIDE SEQUENCE [LARGE SCALE GENOMIC DNA]</scope>
    <source>
        <strain evidence="1 2">NBRC 108250</strain>
    </source>
</reference>
<evidence type="ECO:0000313" key="1">
    <source>
        <dbReference type="EMBL" id="GAC79415.1"/>
    </source>
</evidence>
<dbReference type="eggNOG" id="ENOG50333CU">
    <property type="taxonomic scope" value="Bacteria"/>
</dbReference>
<dbReference type="Proteomes" id="UP000035009">
    <property type="component" value="Unassembled WGS sequence"/>
</dbReference>
<evidence type="ECO:0008006" key="3">
    <source>
        <dbReference type="Google" id="ProtNLM"/>
    </source>
</evidence>
<dbReference type="RefSeq" id="WP_008377821.1">
    <property type="nucleotide sequence ID" value="NZ_BAOP01000010.1"/>
</dbReference>
<organism evidence="1 2">
    <name type="scientific">Gordonia malaquae NBRC 108250</name>
    <dbReference type="NCBI Taxonomy" id="1223542"/>
    <lineage>
        <taxon>Bacteria</taxon>
        <taxon>Bacillati</taxon>
        <taxon>Actinomycetota</taxon>
        <taxon>Actinomycetes</taxon>
        <taxon>Mycobacteriales</taxon>
        <taxon>Gordoniaceae</taxon>
        <taxon>Gordonia</taxon>
    </lineage>
</organism>
<accession>M3UIV3</accession>